<dbReference type="Pfam" id="PF09994">
    <property type="entry name" value="T6SS_Tle1-like_cat"/>
    <property type="match status" value="1"/>
</dbReference>
<dbReference type="Proteomes" id="UP000308730">
    <property type="component" value="Unassembled WGS sequence"/>
</dbReference>
<reference evidence="2 3" key="1">
    <citation type="submission" date="2019-02" db="EMBL/GenBank/DDBJ databases">
        <title>Genome sequencing of the rare red list fungi Antrodiella citrinella (Flaviporus citrinellus).</title>
        <authorList>
            <person name="Buettner E."/>
            <person name="Kellner H."/>
        </authorList>
    </citation>
    <scope>NUCLEOTIDE SEQUENCE [LARGE SCALE GENOMIC DNA]</scope>
    <source>
        <strain evidence="2 3">DSM 108506</strain>
    </source>
</reference>
<keyword evidence="3" id="KW-1185">Reference proteome</keyword>
<gene>
    <name evidence="2" type="ORF">EUX98_g4147</name>
</gene>
<comment type="caution">
    <text evidence="2">The sequence shown here is derived from an EMBL/GenBank/DDBJ whole genome shotgun (WGS) entry which is preliminary data.</text>
</comment>
<feature type="domain" description="T6SS Phospholipase effector Tle1-like catalytic" evidence="1">
    <location>
        <begin position="7"/>
        <end position="338"/>
    </location>
</feature>
<organism evidence="2 3">
    <name type="scientific">Antrodiella citrinella</name>
    <dbReference type="NCBI Taxonomy" id="2447956"/>
    <lineage>
        <taxon>Eukaryota</taxon>
        <taxon>Fungi</taxon>
        <taxon>Dikarya</taxon>
        <taxon>Basidiomycota</taxon>
        <taxon>Agaricomycotina</taxon>
        <taxon>Agaricomycetes</taxon>
        <taxon>Polyporales</taxon>
        <taxon>Steccherinaceae</taxon>
        <taxon>Antrodiella</taxon>
    </lineage>
</organism>
<proteinExistence type="predicted"/>
<dbReference type="OrthoDB" id="3162439at2759"/>
<protein>
    <recommendedName>
        <fullName evidence="1">T6SS Phospholipase effector Tle1-like catalytic domain-containing protein</fullName>
    </recommendedName>
</protein>
<dbReference type="PANTHER" id="PTHR33840">
    <property type="match status" value="1"/>
</dbReference>
<evidence type="ECO:0000259" key="1">
    <source>
        <dbReference type="Pfam" id="PF09994"/>
    </source>
</evidence>
<dbReference type="EMBL" id="SGPM01000096">
    <property type="protein sequence ID" value="THH30036.1"/>
    <property type="molecule type" value="Genomic_DNA"/>
</dbReference>
<sequence length="523" mass="58180">MGTEKMRNLILCFDGTANQFDGDNTNVVKFYGLLKKDSAEEQICYYQPGIGTYIQPGVVSPLFQWGAKILDEAFAWYLDAHVRGGYTFLMQNYRAGDKICIFGFSRGAYTARALAGMIHKIGLLPKDNPEQVPFAYKLYTQTDKTSLKLAHGFKQTFCRAVEIEFVGVWETVASVGILMARNLPFTTANSTIKTFRHALSLDEHRVKFRPNLYHRPAPDAASARKDPNQASPVMAKQDNVFEKVTHAIEDSVGKVVRRVSRRKSKRKGTMIVQTKSVNTGLSSVVVEETTEAHADDVSFKDSAVDVKTAPGLAPEPEKVTDVKEVCLSDITLRWMVRQVVLSQVGISFDSDALTRSKIPNSVFTGVGFPITPPSSTLKQQLHAPAGTQTKLKFKSAAEPNPFASPKTDHLTLEVPGEDSGAEVGDGASQISEALTETDAVQPIYDQLQIKWAWWLLEIIPLTYSYQDGKGMWHQKIGFHLGRGRHIPDINPCFHKSVQEREADTSLKYTPRAVWKKGTETYVD</sequence>
<evidence type="ECO:0000313" key="2">
    <source>
        <dbReference type="EMBL" id="THH30036.1"/>
    </source>
</evidence>
<dbReference type="PANTHER" id="PTHR33840:SF2">
    <property type="entry name" value="TLE1 PHOSPHOLIPASE DOMAIN-CONTAINING PROTEIN"/>
    <property type="match status" value="1"/>
</dbReference>
<name>A0A4S4MUP5_9APHY</name>
<evidence type="ECO:0000313" key="3">
    <source>
        <dbReference type="Proteomes" id="UP000308730"/>
    </source>
</evidence>
<dbReference type="AlphaFoldDB" id="A0A4S4MUP5"/>
<dbReference type="InterPro" id="IPR018712">
    <property type="entry name" value="Tle1-like_cat"/>
</dbReference>
<accession>A0A4S4MUP5</accession>